<protein>
    <submittedName>
        <fullName evidence="1">Type IV pilus biogenesis protein PilM</fullName>
    </submittedName>
</protein>
<gene>
    <name evidence="1" type="primary">pilM</name>
    <name evidence="1" type="ORF">ACFFGV_02450</name>
</gene>
<dbReference type="RefSeq" id="WP_377344981.1">
    <property type="nucleotide sequence ID" value="NZ_JBHLTP010000003.1"/>
</dbReference>
<organism evidence="1 2">
    <name type="scientific">Pontibacillus salicampi</name>
    <dbReference type="NCBI Taxonomy" id="1449801"/>
    <lineage>
        <taxon>Bacteria</taxon>
        <taxon>Bacillati</taxon>
        <taxon>Bacillota</taxon>
        <taxon>Bacilli</taxon>
        <taxon>Bacillales</taxon>
        <taxon>Bacillaceae</taxon>
        <taxon>Pontibacillus</taxon>
    </lineage>
</organism>
<dbReference type="Pfam" id="PF11104">
    <property type="entry name" value="PilM_2"/>
    <property type="match status" value="1"/>
</dbReference>
<dbReference type="EMBL" id="JBHLTP010000003">
    <property type="protein sequence ID" value="MFC0522450.1"/>
    <property type="molecule type" value="Genomic_DNA"/>
</dbReference>
<evidence type="ECO:0000313" key="2">
    <source>
        <dbReference type="Proteomes" id="UP001589836"/>
    </source>
</evidence>
<proteinExistence type="predicted"/>
<keyword evidence="2" id="KW-1185">Reference proteome</keyword>
<accession>A0ABV6LJ78</accession>
<dbReference type="Gene3D" id="3.30.1490.300">
    <property type="match status" value="1"/>
</dbReference>
<name>A0ABV6LJ78_9BACI</name>
<comment type="caution">
    <text evidence="1">The sequence shown here is derived from an EMBL/GenBank/DDBJ whole genome shotgun (WGS) entry which is preliminary data.</text>
</comment>
<evidence type="ECO:0000313" key="1">
    <source>
        <dbReference type="EMBL" id="MFC0522450.1"/>
    </source>
</evidence>
<dbReference type="Gene3D" id="3.30.420.40">
    <property type="match status" value="2"/>
</dbReference>
<dbReference type="InterPro" id="IPR005883">
    <property type="entry name" value="PilM"/>
</dbReference>
<dbReference type="Proteomes" id="UP001589836">
    <property type="component" value="Unassembled WGS sequence"/>
</dbReference>
<reference evidence="1 2" key="1">
    <citation type="submission" date="2024-09" db="EMBL/GenBank/DDBJ databases">
        <authorList>
            <person name="Sun Q."/>
            <person name="Mori K."/>
        </authorList>
    </citation>
    <scope>NUCLEOTIDE SEQUENCE [LARGE SCALE GENOMIC DNA]</scope>
    <source>
        <strain evidence="1 2">NCAIM B.02529</strain>
    </source>
</reference>
<sequence>MRLFYNPAKQRVNIVVKDHVLRFSYNDSNSMDAIQYYGEYVLPSGLIKEGRVQDAAAFSAIMEEMVEEYKWKGKRLYFCVPDASVVIKEHKAPSKIEASEMKGYLYMQLGEGLHLPFDNPVFDFHIIEEGEESTHILLFAYPEEHIRLYERVFEEVKLKPKAADISSLSLYRLFEESGVAAAEDHIMCVQWNIDGGVVSVFHEHRPIFTNYMTTPLEQSSFAQMGDALAPLQFQGEFQDVDAYIHDQLMEIERLMDFYRYSVSKGKASITNVIMIGDFPNIEGIVHRSQERFSVPVNVLEPKHFLDKDGNQLPATLAETIGLAIKP</sequence>